<feature type="domain" description="Retrovirus-related Pol polyprotein from transposon TNT 1-94-like beta-barrel" evidence="3">
    <location>
        <begin position="116"/>
        <end position="165"/>
    </location>
</feature>
<feature type="region of interest" description="Disordered" evidence="1">
    <location>
        <begin position="27"/>
        <end position="55"/>
    </location>
</feature>
<evidence type="ECO:0000313" key="4">
    <source>
        <dbReference type="EMBL" id="KAK9745735.1"/>
    </source>
</evidence>
<evidence type="ECO:0000259" key="2">
    <source>
        <dbReference type="Pfam" id="PF07727"/>
    </source>
</evidence>
<evidence type="ECO:0000259" key="3">
    <source>
        <dbReference type="Pfam" id="PF22936"/>
    </source>
</evidence>
<proteinExistence type="predicted"/>
<dbReference type="AlphaFoldDB" id="A0AAW1MH93"/>
<dbReference type="Pfam" id="PF07727">
    <property type="entry name" value="RVT_2"/>
    <property type="match status" value="1"/>
</dbReference>
<dbReference type="InterPro" id="IPR054722">
    <property type="entry name" value="PolX-like_BBD"/>
</dbReference>
<organism evidence="4 5">
    <name type="scientific">Popillia japonica</name>
    <name type="common">Japanese beetle</name>
    <dbReference type="NCBI Taxonomy" id="7064"/>
    <lineage>
        <taxon>Eukaryota</taxon>
        <taxon>Metazoa</taxon>
        <taxon>Ecdysozoa</taxon>
        <taxon>Arthropoda</taxon>
        <taxon>Hexapoda</taxon>
        <taxon>Insecta</taxon>
        <taxon>Pterygota</taxon>
        <taxon>Neoptera</taxon>
        <taxon>Endopterygota</taxon>
        <taxon>Coleoptera</taxon>
        <taxon>Polyphaga</taxon>
        <taxon>Scarabaeiformia</taxon>
        <taxon>Scarabaeidae</taxon>
        <taxon>Rutelinae</taxon>
        <taxon>Popillia</taxon>
    </lineage>
</organism>
<reference evidence="4 5" key="1">
    <citation type="journal article" date="2024" name="BMC Genomics">
        <title>De novo assembly and annotation of Popillia japonica's genome with initial clues to its potential as an invasive pest.</title>
        <authorList>
            <person name="Cucini C."/>
            <person name="Boschi S."/>
            <person name="Funari R."/>
            <person name="Cardaioli E."/>
            <person name="Iannotti N."/>
            <person name="Marturano G."/>
            <person name="Paoli F."/>
            <person name="Bruttini M."/>
            <person name="Carapelli A."/>
            <person name="Frati F."/>
            <person name="Nardi F."/>
        </authorList>
    </citation>
    <scope>NUCLEOTIDE SEQUENCE [LARGE SCALE GENOMIC DNA]</scope>
    <source>
        <strain evidence="4">DMR45628</strain>
    </source>
</reference>
<name>A0AAW1MH93_POPJA</name>
<keyword evidence="4" id="KW-0548">Nucleotidyltransferase</keyword>
<sequence length="373" mass="43143">MHEIKCSKCHKWGHTQRECRTTNTFRGRGYSRHSYKNESEKRIAGTSTREDEGGTNSFNTRVMSSTVNLPMEDQPPAKENMKWLLDSGCSFNTRVMSSTVNLPMEDQPPAKENMKWLLDSGCSDHIVNTDKYFYEYVNLQNEVNIKVGDGFALKSHKIGNIVMLFNVFEDENAQNRVTNENFDEDEIEFQDTTKTTNEMDHTDIKEVTSSQRPKREIKLPKKFDEHIVYVNFSNASVPENYEEAVNSEDSSASSQMENDLLIFGSNNCDIQQIKTKLGKRFQMKDLGEAKQYLGIEIEYNKAERKMTLSQQRYIESLAKKYGVIESKKYNTPMEMNLKLMPAEQTDKKLKYRNLIGALLYVANGTRKERRNKS</sequence>
<gene>
    <name evidence="4" type="ORF">QE152_g6660</name>
</gene>
<feature type="compositionally biased region" description="Basic and acidic residues" evidence="1">
    <location>
        <begin position="35"/>
        <end position="52"/>
    </location>
</feature>
<dbReference type="GO" id="GO:0003964">
    <property type="term" value="F:RNA-directed DNA polymerase activity"/>
    <property type="evidence" value="ECO:0007669"/>
    <property type="project" value="UniProtKB-KW"/>
</dbReference>
<protein>
    <submittedName>
        <fullName evidence="4">Reverse transcriptase (RNA-dependent DNA polymerase)</fullName>
    </submittedName>
</protein>
<accession>A0AAW1MH93</accession>
<keyword evidence="4" id="KW-0695">RNA-directed DNA polymerase</keyword>
<evidence type="ECO:0000313" key="5">
    <source>
        <dbReference type="Proteomes" id="UP001458880"/>
    </source>
</evidence>
<dbReference type="Pfam" id="PF22936">
    <property type="entry name" value="Pol_BBD"/>
    <property type="match status" value="1"/>
</dbReference>
<feature type="domain" description="Reverse transcriptase Ty1/copia-type" evidence="2">
    <location>
        <begin position="258"/>
        <end position="334"/>
    </location>
</feature>
<comment type="caution">
    <text evidence="4">The sequence shown here is derived from an EMBL/GenBank/DDBJ whole genome shotgun (WGS) entry which is preliminary data.</text>
</comment>
<dbReference type="Proteomes" id="UP001458880">
    <property type="component" value="Unassembled WGS sequence"/>
</dbReference>
<dbReference type="InterPro" id="IPR013103">
    <property type="entry name" value="RVT_2"/>
</dbReference>
<keyword evidence="5" id="KW-1185">Reference proteome</keyword>
<keyword evidence="4" id="KW-0808">Transferase</keyword>
<evidence type="ECO:0000256" key="1">
    <source>
        <dbReference type="SAM" id="MobiDB-lite"/>
    </source>
</evidence>
<dbReference type="EMBL" id="JASPKY010000046">
    <property type="protein sequence ID" value="KAK9745735.1"/>
    <property type="molecule type" value="Genomic_DNA"/>
</dbReference>